<dbReference type="Proteomes" id="UP000001861">
    <property type="component" value="Unassembled WGS sequence"/>
</dbReference>
<dbReference type="OrthoDB" id="2104739at2759"/>
<dbReference type="OMA" id="CKVAHFS"/>
<dbReference type="eggNOG" id="ENOG502SCMH">
    <property type="taxonomic scope" value="Eukaryota"/>
</dbReference>
<organism evidence="1 2">
    <name type="scientific">Coprinopsis cinerea (strain Okayama-7 / 130 / ATCC MYA-4618 / FGSC 9003)</name>
    <name type="common">Inky cap fungus</name>
    <name type="synonym">Hormographiella aspergillata</name>
    <dbReference type="NCBI Taxonomy" id="240176"/>
    <lineage>
        <taxon>Eukaryota</taxon>
        <taxon>Fungi</taxon>
        <taxon>Dikarya</taxon>
        <taxon>Basidiomycota</taxon>
        <taxon>Agaricomycotina</taxon>
        <taxon>Agaricomycetes</taxon>
        <taxon>Agaricomycetidae</taxon>
        <taxon>Agaricales</taxon>
        <taxon>Agaricineae</taxon>
        <taxon>Psathyrellaceae</taxon>
        <taxon>Coprinopsis</taxon>
    </lineage>
</organism>
<dbReference type="GeneID" id="6017454"/>
<name>A8PEI3_COPC7</name>
<dbReference type="InParanoid" id="A8PEI3"/>
<dbReference type="RefSeq" id="XP_001840799.1">
    <property type="nucleotide sequence ID" value="XM_001840747.2"/>
</dbReference>
<comment type="caution">
    <text evidence="1">The sequence shown here is derived from an EMBL/GenBank/DDBJ whole genome shotgun (WGS) entry which is preliminary data.</text>
</comment>
<evidence type="ECO:0000313" key="2">
    <source>
        <dbReference type="Proteomes" id="UP000001861"/>
    </source>
</evidence>
<accession>A8PEI3</accession>
<proteinExistence type="predicted"/>
<evidence type="ECO:0000313" key="1">
    <source>
        <dbReference type="EMBL" id="EAU81019.1"/>
    </source>
</evidence>
<dbReference type="KEGG" id="cci:CC1G_13484"/>
<evidence type="ECO:0008006" key="3">
    <source>
        <dbReference type="Google" id="ProtNLM"/>
    </source>
</evidence>
<keyword evidence="2" id="KW-1185">Reference proteome</keyword>
<dbReference type="VEuPathDB" id="FungiDB:CC1G_13484"/>
<dbReference type="EMBL" id="AACS02000007">
    <property type="protein sequence ID" value="EAU81019.1"/>
    <property type="molecule type" value="Genomic_DNA"/>
</dbReference>
<sequence>MSKLPSSLPLPIQSVDAAERAYNVILELETRLLALSQRTEETQTDFAQAHSSRPKLDTDLGEQRNLVLCRILGYLLHHTPTDKARASVAEGIIACNGDDGKLLEFGEAFLSFIRFLHSNTAKTRTPPGDRFNRDLRVEDAKGSSVQPKDHWSAKKYALKRDGYRCMITGAFDAMACDQFPEILAELKDSPSGRWAVTQCSHIFAGVMNRDTDVDKSNWSASVSTILEKFGYTCILDELQGPNVHRLENVMTLDPNIQGAFHMLRLWFAPSVSPPPLLISPPPRLLIFQRDPNAEPNTYELEAPEPFIIKHFPKIVRFQSSDPENLPLPSPRYLEIHAAFARIAHLAGATDYIDRIMRDLEDKTVLANDGSSGELLKHLLKQASPRERRESLEP</sequence>
<dbReference type="AlphaFoldDB" id="A8PEI3"/>
<gene>
    <name evidence="1" type="ORF">CC1G_13484</name>
</gene>
<protein>
    <recommendedName>
        <fullName evidence="3">HNH nuclease domain-containing protein</fullName>
    </recommendedName>
</protein>
<reference evidence="1 2" key="1">
    <citation type="journal article" date="2010" name="Proc. Natl. Acad. Sci. U.S.A.">
        <title>Insights into evolution of multicellular fungi from the assembled chromosomes of the mushroom Coprinopsis cinerea (Coprinus cinereus).</title>
        <authorList>
            <person name="Stajich J.E."/>
            <person name="Wilke S.K."/>
            <person name="Ahren D."/>
            <person name="Au C.H."/>
            <person name="Birren B.W."/>
            <person name="Borodovsky M."/>
            <person name="Burns C."/>
            <person name="Canback B."/>
            <person name="Casselton L.A."/>
            <person name="Cheng C.K."/>
            <person name="Deng J."/>
            <person name="Dietrich F.S."/>
            <person name="Fargo D.C."/>
            <person name="Farman M.L."/>
            <person name="Gathman A.C."/>
            <person name="Goldberg J."/>
            <person name="Guigo R."/>
            <person name="Hoegger P.J."/>
            <person name="Hooker J.B."/>
            <person name="Huggins A."/>
            <person name="James T.Y."/>
            <person name="Kamada T."/>
            <person name="Kilaru S."/>
            <person name="Kodira C."/>
            <person name="Kues U."/>
            <person name="Kupfer D."/>
            <person name="Kwan H.S."/>
            <person name="Lomsadze A."/>
            <person name="Li W."/>
            <person name="Lilly W.W."/>
            <person name="Ma L.J."/>
            <person name="Mackey A.J."/>
            <person name="Manning G."/>
            <person name="Martin F."/>
            <person name="Muraguchi H."/>
            <person name="Natvig D.O."/>
            <person name="Palmerini H."/>
            <person name="Ramesh M.A."/>
            <person name="Rehmeyer C.J."/>
            <person name="Roe B.A."/>
            <person name="Shenoy N."/>
            <person name="Stanke M."/>
            <person name="Ter-Hovhannisyan V."/>
            <person name="Tunlid A."/>
            <person name="Velagapudi R."/>
            <person name="Vision T.J."/>
            <person name="Zeng Q."/>
            <person name="Zolan M.E."/>
            <person name="Pukkila P.J."/>
        </authorList>
    </citation>
    <scope>NUCLEOTIDE SEQUENCE [LARGE SCALE GENOMIC DNA]</scope>
    <source>
        <strain evidence="2">Okayama-7 / 130 / ATCC MYA-4618 / FGSC 9003</strain>
    </source>
</reference>